<evidence type="ECO:0000256" key="6">
    <source>
        <dbReference type="SAM" id="SignalP"/>
    </source>
</evidence>
<dbReference type="STRING" id="1125699.HMPREF9194_01487"/>
<dbReference type="Gene3D" id="1.25.40.10">
    <property type="entry name" value="Tetratricopeptide repeat domain"/>
    <property type="match status" value="1"/>
</dbReference>
<dbReference type="HOGENOM" id="CLU_665499_0_0_12"/>
<dbReference type="InterPro" id="IPR013105">
    <property type="entry name" value="TPR_2"/>
</dbReference>
<dbReference type="SUPFAM" id="SSF48452">
    <property type="entry name" value="TPR-like"/>
    <property type="match status" value="1"/>
</dbReference>
<gene>
    <name evidence="7" type="ORF">HMPREF9194_01487</name>
</gene>
<dbReference type="PATRIC" id="fig|1125699.3.peg.1498"/>
<reference evidence="7 8" key="1">
    <citation type="submission" date="2013-04" db="EMBL/GenBank/DDBJ databases">
        <title>The Genome Sequence of Treponema maltophilum ATCC 51939.</title>
        <authorList>
            <consortium name="The Broad Institute Genomics Platform"/>
            <person name="Earl A."/>
            <person name="Ward D."/>
            <person name="Feldgarden M."/>
            <person name="Gevers D."/>
            <person name="Leonetti C."/>
            <person name="Blanton J.M."/>
            <person name="Dewhirst F.E."/>
            <person name="Izard J."/>
            <person name="Walker B."/>
            <person name="Young S."/>
            <person name="Zeng Q."/>
            <person name="Gargeya S."/>
            <person name="Fitzgerald M."/>
            <person name="Haas B."/>
            <person name="Abouelleil A."/>
            <person name="Allen A.W."/>
            <person name="Alvarado L."/>
            <person name="Arachchi H.M."/>
            <person name="Berlin A.M."/>
            <person name="Chapman S.B."/>
            <person name="Gainer-Dewar J."/>
            <person name="Goldberg J."/>
            <person name="Griggs A."/>
            <person name="Gujja S."/>
            <person name="Hansen M."/>
            <person name="Howarth C."/>
            <person name="Imamovic A."/>
            <person name="Ireland A."/>
            <person name="Larimer J."/>
            <person name="McCowan C."/>
            <person name="Murphy C."/>
            <person name="Pearson M."/>
            <person name="Poon T.W."/>
            <person name="Priest M."/>
            <person name="Roberts A."/>
            <person name="Saif S."/>
            <person name="Shea T."/>
            <person name="Sisk P."/>
            <person name="Sykes S."/>
            <person name="Wortman J."/>
            <person name="Nusbaum C."/>
            <person name="Birren B."/>
        </authorList>
    </citation>
    <scope>NUCLEOTIDE SEQUENCE [LARGE SCALE GENOMIC DNA]</scope>
    <source>
        <strain evidence="7 8">ATCC 51939</strain>
    </source>
</reference>
<organism evidence="7 8">
    <name type="scientific">Treponema maltophilum ATCC 51939</name>
    <dbReference type="NCBI Taxonomy" id="1125699"/>
    <lineage>
        <taxon>Bacteria</taxon>
        <taxon>Pseudomonadati</taxon>
        <taxon>Spirochaetota</taxon>
        <taxon>Spirochaetia</taxon>
        <taxon>Spirochaetales</taxon>
        <taxon>Treponemataceae</taxon>
        <taxon>Treponema</taxon>
    </lineage>
</organism>
<dbReference type="Pfam" id="PF07719">
    <property type="entry name" value="TPR_2"/>
    <property type="match status" value="1"/>
</dbReference>
<evidence type="ECO:0000256" key="4">
    <source>
        <dbReference type="ARBA" id="ARBA00022803"/>
    </source>
</evidence>
<comment type="similarity">
    <text evidence="1">Belongs to the UPF0164 family.</text>
</comment>
<dbReference type="RefSeq" id="WP_016525757.1">
    <property type="nucleotide sequence ID" value="NZ_KE332518.1"/>
</dbReference>
<dbReference type="Pfam" id="PF03687">
    <property type="entry name" value="UPF0164"/>
    <property type="match status" value="1"/>
</dbReference>
<dbReference type="Proteomes" id="UP000014541">
    <property type="component" value="Unassembled WGS sequence"/>
</dbReference>
<keyword evidence="4 5" id="KW-0802">TPR repeat</keyword>
<name>S3K2L6_TREMA</name>
<accession>S3K2L6</accession>
<dbReference type="eggNOG" id="ENOG5033RFB">
    <property type="taxonomic scope" value="Bacteria"/>
</dbReference>
<dbReference type="InterPro" id="IPR019734">
    <property type="entry name" value="TPR_rpt"/>
</dbReference>
<evidence type="ECO:0000256" key="3">
    <source>
        <dbReference type="ARBA" id="ARBA00022737"/>
    </source>
</evidence>
<evidence type="ECO:0000256" key="2">
    <source>
        <dbReference type="ARBA" id="ARBA00022729"/>
    </source>
</evidence>
<dbReference type="InterPro" id="IPR005362">
    <property type="entry name" value="UPF0164"/>
</dbReference>
<feature type="repeat" description="TPR" evidence="5">
    <location>
        <begin position="376"/>
        <end position="409"/>
    </location>
</feature>
<dbReference type="AlphaFoldDB" id="S3K2L6"/>
<feature type="signal peptide" evidence="6">
    <location>
        <begin position="1"/>
        <end position="28"/>
    </location>
</feature>
<keyword evidence="8" id="KW-1185">Reference proteome</keyword>
<evidence type="ECO:0000256" key="5">
    <source>
        <dbReference type="PROSITE-ProRule" id="PRU00339"/>
    </source>
</evidence>
<dbReference type="EMBL" id="ATFF01000006">
    <property type="protein sequence ID" value="EPF31146.1"/>
    <property type="molecule type" value="Genomic_DNA"/>
</dbReference>
<keyword evidence="3" id="KW-0677">Repeat</keyword>
<evidence type="ECO:0000313" key="8">
    <source>
        <dbReference type="Proteomes" id="UP000014541"/>
    </source>
</evidence>
<feature type="chain" id="PRO_5004511050" evidence="6">
    <location>
        <begin position="29"/>
        <end position="436"/>
    </location>
</feature>
<dbReference type="PROSITE" id="PS50005">
    <property type="entry name" value="TPR"/>
    <property type="match status" value="1"/>
</dbReference>
<evidence type="ECO:0000313" key="7">
    <source>
        <dbReference type="EMBL" id="EPF31146.1"/>
    </source>
</evidence>
<comment type="caution">
    <text evidence="7">The sequence shown here is derived from an EMBL/GenBank/DDBJ whole genome shotgun (WGS) entry which is preliminary data.</text>
</comment>
<sequence length="436" mass="47780">MRGKTLKAELKKHLAALLFLCSASLIRAADTAKPYESLLSAFGFLKDGNAGLTSFRSLNIPVGGRSEAMGTAFSAMTDDVSFFEYNPAASSVLKQTELALFHNFWIADSAVDTLIFTRRTNNLGYGGALKSFYIPFTEYNIFGERTSTGYYSETTAAFNISYNFFAGYTFKGIALGTNLKTSFRSIPDYSDNISGRVIPKSGLSQSGVALSADAGMLLRFNLAKFYASRDPNFNIGLSLHNAGFAWTGFGKNTSADAPLPSYASAGVSYKMIKPVTLAFEFRKPLNMTDFSKSERASAAIGAELFVTDFFAVQAGFLLKGVNPKISIGSSLAWQKMIFNAAYSFDLTSSLSPINKISLAVKMDLGDGGRQKKEEAADKLYTEGMRLYAQGEFEQAIEKWRQVLKLYPRFDPAKKGIATAQNTLDLHKRIRDIQTLN</sequence>
<dbReference type="InterPro" id="IPR011990">
    <property type="entry name" value="TPR-like_helical_dom_sf"/>
</dbReference>
<proteinExistence type="inferred from homology"/>
<evidence type="ECO:0000256" key="1">
    <source>
        <dbReference type="ARBA" id="ARBA00005846"/>
    </source>
</evidence>
<keyword evidence="2 6" id="KW-0732">Signal</keyword>
<protein>
    <submittedName>
        <fullName evidence="7">Uncharacterized protein</fullName>
    </submittedName>
</protein>
<dbReference type="OrthoDB" id="356467at2"/>
<dbReference type="Gene3D" id="2.40.160.60">
    <property type="entry name" value="Outer membrane protein transport protein (OMPP1/FadL/TodX)"/>
    <property type="match status" value="1"/>
</dbReference>